<organism evidence="1">
    <name type="scientific">Oxyrrhis marina</name>
    <name type="common">Dinoflagellate</name>
    <dbReference type="NCBI Taxonomy" id="2969"/>
    <lineage>
        <taxon>Eukaryota</taxon>
        <taxon>Sar</taxon>
        <taxon>Alveolata</taxon>
        <taxon>Dinophyceae</taxon>
        <taxon>Oxyrrhinales</taxon>
        <taxon>Oxyrrhinaceae</taxon>
        <taxon>Oxyrrhis</taxon>
    </lineage>
</organism>
<gene>
    <name evidence="1" type="ORF">OMAR00292_LOCUS3912</name>
</gene>
<reference evidence="1" key="1">
    <citation type="submission" date="2021-01" db="EMBL/GenBank/DDBJ databases">
        <authorList>
            <person name="Corre E."/>
            <person name="Pelletier E."/>
            <person name="Niang G."/>
            <person name="Scheremetjew M."/>
            <person name="Finn R."/>
            <person name="Kale V."/>
            <person name="Holt S."/>
            <person name="Cochrane G."/>
            <person name="Meng A."/>
            <person name="Brown T."/>
            <person name="Cohen L."/>
        </authorList>
    </citation>
    <scope>NUCLEOTIDE SEQUENCE</scope>
    <source>
        <strain evidence="1">CCMP1795</strain>
    </source>
</reference>
<protein>
    <submittedName>
        <fullName evidence="1">Uncharacterized protein</fullName>
    </submittedName>
</protein>
<sequence>MTQNAAHTFLDLQDGATFGFWHSACLKITGGRLQVPLSIELGFDGCSHSLLLRILGTLEKTFTPFFLGVNQLIANCDLKISSHTIVLLLNHIDTFREPSQQQLLRSFGMLAIASTTAPLNLHVDDSHP</sequence>
<proteinExistence type="predicted"/>
<name>A0A7S3UN28_OXYMA</name>
<dbReference type="AlphaFoldDB" id="A0A7S3UN28"/>
<dbReference type="EMBL" id="HBIT01007705">
    <property type="protein sequence ID" value="CAE0618036.1"/>
    <property type="molecule type" value="Transcribed_RNA"/>
</dbReference>
<accession>A0A7S3UN28</accession>
<evidence type="ECO:0000313" key="1">
    <source>
        <dbReference type="EMBL" id="CAE0618036.1"/>
    </source>
</evidence>